<dbReference type="Gene3D" id="3.40.30.120">
    <property type="match status" value="1"/>
</dbReference>
<keyword evidence="6" id="KW-1185">Reference proteome</keyword>
<dbReference type="SUPFAM" id="SSF51905">
    <property type="entry name" value="FAD/NAD(P)-binding domain"/>
    <property type="match status" value="1"/>
</dbReference>
<comment type="caution">
    <text evidence="5">The sequence shown here is derived from an EMBL/GenBank/DDBJ whole genome shotgun (WGS) entry which is preliminary data.</text>
</comment>
<evidence type="ECO:0000256" key="3">
    <source>
        <dbReference type="ARBA" id="ARBA00022827"/>
    </source>
</evidence>
<organism evidence="5 6">
    <name type="scientific">Nonomuraea endophytica</name>
    <dbReference type="NCBI Taxonomy" id="714136"/>
    <lineage>
        <taxon>Bacteria</taxon>
        <taxon>Bacillati</taxon>
        <taxon>Actinomycetota</taxon>
        <taxon>Actinomycetes</taxon>
        <taxon>Streptosporangiales</taxon>
        <taxon>Streptosporangiaceae</taxon>
        <taxon>Nonomuraea</taxon>
    </lineage>
</organism>
<dbReference type="PANTHER" id="PTHR43004">
    <property type="entry name" value="TRK SYSTEM POTASSIUM UPTAKE PROTEIN"/>
    <property type="match status" value="1"/>
</dbReference>
<dbReference type="InterPro" id="IPR036188">
    <property type="entry name" value="FAD/NAD-bd_sf"/>
</dbReference>
<dbReference type="InterPro" id="IPR002938">
    <property type="entry name" value="FAD-bd"/>
</dbReference>
<dbReference type="Pfam" id="PF21274">
    <property type="entry name" value="Rng_hyd_C"/>
    <property type="match status" value="1"/>
</dbReference>
<dbReference type="EMBL" id="JACHIN010000002">
    <property type="protein sequence ID" value="MBB5076337.1"/>
    <property type="molecule type" value="Genomic_DNA"/>
</dbReference>
<dbReference type="Gene3D" id="3.30.9.10">
    <property type="entry name" value="D-Amino Acid Oxidase, subunit A, domain 2"/>
    <property type="match status" value="1"/>
</dbReference>
<dbReference type="Proteomes" id="UP000568380">
    <property type="component" value="Unassembled WGS sequence"/>
</dbReference>
<protein>
    <submittedName>
        <fullName evidence="5">2-polyprenyl-6-methoxyphenol hydroxylase-like FAD-dependent oxidoreductase</fullName>
    </submittedName>
</protein>
<evidence type="ECO:0000313" key="6">
    <source>
        <dbReference type="Proteomes" id="UP000568380"/>
    </source>
</evidence>
<dbReference type="RefSeq" id="WP_184959781.1">
    <property type="nucleotide sequence ID" value="NZ_JACHIN010000002.1"/>
</dbReference>
<dbReference type="Pfam" id="PF01494">
    <property type="entry name" value="FAD_binding_3"/>
    <property type="match status" value="1"/>
</dbReference>
<sequence>MTTAHEHVPVLIVGGGLVGLATSMFLSQHGVRHLLVDKHPEVTLQGRARGINPRTMEIYRAFGVADAVNEAGTPFADDAGGVRCETVAGEWHWLFPPELPRAWPEHTAGTFNLADQNAVEPVLIEAARHNGAEQRFETELTAFEQDDDGVTATIRDRKTNETRTLRADYMVAADGRRSPIREQLDIAKPLQGQTLNFVSVIFKADLDQIIERRAILWLIVNEKIGVTLLATTAKHGRWGLSIGYDPATQSPGDFTAERCAEIIHGALGRDDIPVVVQDVTPWTQEVSVAETFRQGRVFLAGDAAHTWSPAGGIGANTGVQDGHNLAWKLAAVLNGSAAPALLDSYEPERRPIAQTLAELTELRQARRSGHNPEHDEIDDLHWALGQRYTSPAVLGAPYGTVFGDVLDLHGQPGTRAPHLWLERDGERIAVHDLFAHSFVLLTGADGKAWLEAADNVEVYRIGTAGENVELVDVESEFAHRYDLGTDGAVLVRPDGYVAWRAEPGTTDPARALRDALATILGQS</sequence>
<dbReference type="GO" id="GO:0016709">
    <property type="term" value="F:oxidoreductase activity, acting on paired donors, with incorporation or reduction of molecular oxygen, NAD(P)H as one donor, and incorporation of one atom of oxygen"/>
    <property type="evidence" value="ECO:0007669"/>
    <property type="project" value="UniProtKB-ARBA"/>
</dbReference>
<feature type="domain" description="FAD-binding" evidence="4">
    <location>
        <begin position="8"/>
        <end position="358"/>
    </location>
</feature>
<reference evidence="5 6" key="1">
    <citation type="submission" date="2020-08" db="EMBL/GenBank/DDBJ databases">
        <title>Genomic Encyclopedia of Type Strains, Phase IV (KMG-IV): sequencing the most valuable type-strain genomes for metagenomic binning, comparative biology and taxonomic classification.</title>
        <authorList>
            <person name="Goeker M."/>
        </authorList>
    </citation>
    <scope>NUCLEOTIDE SEQUENCE [LARGE SCALE GENOMIC DNA]</scope>
    <source>
        <strain evidence="5 6">DSM 45385</strain>
    </source>
</reference>
<name>A0A7W7ZYU0_9ACTN</name>
<comment type="cofactor">
    <cofactor evidence="1">
        <name>FAD</name>
        <dbReference type="ChEBI" id="CHEBI:57692"/>
    </cofactor>
</comment>
<dbReference type="AlphaFoldDB" id="A0A7W7ZYU0"/>
<keyword evidence="3" id="KW-0274">FAD</keyword>
<dbReference type="PANTHER" id="PTHR43004:SF19">
    <property type="entry name" value="BINDING MONOOXYGENASE, PUTATIVE (JCVI)-RELATED"/>
    <property type="match status" value="1"/>
</dbReference>
<proteinExistence type="predicted"/>
<keyword evidence="2" id="KW-0285">Flavoprotein</keyword>
<dbReference type="Gene3D" id="3.50.50.60">
    <property type="entry name" value="FAD/NAD(P)-binding domain"/>
    <property type="match status" value="1"/>
</dbReference>
<evidence type="ECO:0000256" key="1">
    <source>
        <dbReference type="ARBA" id="ARBA00001974"/>
    </source>
</evidence>
<dbReference type="GO" id="GO:0071949">
    <property type="term" value="F:FAD binding"/>
    <property type="evidence" value="ECO:0007669"/>
    <property type="project" value="InterPro"/>
</dbReference>
<dbReference type="InterPro" id="IPR050641">
    <property type="entry name" value="RIFMO-like"/>
</dbReference>
<evidence type="ECO:0000256" key="2">
    <source>
        <dbReference type="ARBA" id="ARBA00022630"/>
    </source>
</evidence>
<accession>A0A7W7ZYU0</accession>
<gene>
    <name evidence="5" type="ORF">HNR40_001801</name>
</gene>
<evidence type="ECO:0000259" key="4">
    <source>
        <dbReference type="Pfam" id="PF01494"/>
    </source>
</evidence>
<evidence type="ECO:0000313" key="5">
    <source>
        <dbReference type="EMBL" id="MBB5076337.1"/>
    </source>
</evidence>
<dbReference type="PRINTS" id="PR00420">
    <property type="entry name" value="RNGMNOXGNASE"/>
</dbReference>